<dbReference type="GO" id="GO:1990961">
    <property type="term" value="P:xenobiotic detoxification by transmembrane export across the plasma membrane"/>
    <property type="evidence" value="ECO:0007669"/>
    <property type="project" value="UniProtKB-ARBA"/>
</dbReference>
<dbReference type="Pfam" id="PF14510">
    <property type="entry name" value="ABC_trans_N"/>
    <property type="match status" value="1"/>
</dbReference>
<feature type="compositionally biased region" description="Polar residues" evidence="10">
    <location>
        <begin position="847"/>
        <end position="862"/>
    </location>
</feature>
<evidence type="ECO:0000256" key="4">
    <source>
        <dbReference type="ARBA" id="ARBA00022692"/>
    </source>
</evidence>
<dbReference type="SMART" id="SM00382">
    <property type="entry name" value="AAA"/>
    <property type="match status" value="2"/>
</dbReference>
<dbReference type="PANTHER" id="PTHR19241">
    <property type="entry name" value="ATP-BINDING CASSETTE TRANSPORTER"/>
    <property type="match status" value="1"/>
</dbReference>
<evidence type="ECO:0000256" key="8">
    <source>
        <dbReference type="ARBA" id="ARBA00022989"/>
    </source>
</evidence>
<dbReference type="Pfam" id="PF19055">
    <property type="entry name" value="ABC2_membrane_7"/>
    <property type="match status" value="1"/>
</dbReference>
<protein>
    <recommendedName>
        <fullName evidence="12">ABC transporter domain-containing protein</fullName>
    </recommendedName>
</protein>
<organism evidence="13 14">
    <name type="scientific">Eeniella nana</name>
    <name type="common">Yeast</name>
    <name type="synonym">Brettanomyces nanus</name>
    <dbReference type="NCBI Taxonomy" id="13502"/>
    <lineage>
        <taxon>Eukaryota</taxon>
        <taxon>Fungi</taxon>
        <taxon>Dikarya</taxon>
        <taxon>Ascomycota</taxon>
        <taxon>Saccharomycotina</taxon>
        <taxon>Pichiomycetes</taxon>
        <taxon>Pichiales</taxon>
        <taxon>Pichiaceae</taxon>
        <taxon>Brettanomyces</taxon>
    </lineage>
</organism>
<dbReference type="InterPro" id="IPR034001">
    <property type="entry name" value="ABCG_PDR_1"/>
</dbReference>
<feature type="transmembrane region" description="Helical" evidence="11">
    <location>
        <begin position="1344"/>
        <end position="1366"/>
    </location>
</feature>
<dbReference type="Pfam" id="PF00005">
    <property type="entry name" value="ABC_tran"/>
    <property type="match status" value="2"/>
</dbReference>
<dbReference type="RefSeq" id="XP_038776589.1">
    <property type="nucleotide sequence ID" value="XM_038920661.1"/>
</dbReference>
<feature type="domain" description="ABC transporter" evidence="12">
    <location>
        <begin position="163"/>
        <end position="411"/>
    </location>
</feature>
<evidence type="ECO:0000256" key="2">
    <source>
        <dbReference type="ARBA" id="ARBA00006012"/>
    </source>
</evidence>
<dbReference type="GO" id="GO:0140359">
    <property type="term" value="F:ABC-type transporter activity"/>
    <property type="evidence" value="ECO:0007669"/>
    <property type="project" value="InterPro"/>
</dbReference>
<keyword evidence="8 11" id="KW-1133">Transmembrane helix</keyword>
<keyword evidence="14" id="KW-1185">Reference proteome</keyword>
<dbReference type="InterPro" id="IPR043926">
    <property type="entry name" value="ABCG_dom"/>
</dbReference>
<dbReference type="InterPro" id="IPR013525">
    <property type="entry name" value="ABC2_TM"/>
</dbReference>
<dbReference type="InterPro" id="IPR003593">
    <property type="entry name" value="AAA+_ATPase"/>
</dbReference>
<dbReference type="EMBL" id="CP064812">
    <property type="protein sequence ID" value="QPG73024.1"/>
    <property type="molecule type" value="Genomic_DNA"/>
</dbReference>
<feature type="domain" description="ABC transporter" evidence="12">
    <location>
        <begin position="883"/>
        <end position="1131"/>
    </location>
</feature>
<evidence type="ECO:0000256" key="3">
    <source>
        <dbReference type="ARBA" id="ARBA00022448"/>
    </source>
</evidence>
<gene>
    <name evidence="13" type="ORF">FOA43_000328</name>
</gene>
<evidence type="ECO:0000259" key="12">
    <source>
        <dbReference type="PROSITE" id="PS50893"/>
    </source>
</evidence>
<dbReference type="OrthoDB" id="245989at2759"/>
<comment type="subcellular location">
    <subcellularLocation>
        <location evidence="1">Membrane</location>
        <topology evidence="1">Multi-pass membrane protein</topology>
    </subcellularLocation>
</comment>
<dbReference type="InterPro" id="IPR003439">
    <property type="entry name" value="ABC_transporter-like_ATP-bd"/>
</dbReference>
<feature type="transmembrane region" description="Helical" evidence="11">
    <location>
        <begin position="1378"/>
        <end position="1400"/>
    </location>
</feature>
<dbReference type="Gene3D" id="3.40.50.300">
    <property type="entry name" value="P-loop containing nucleotide triphosphate hydrolases"/>
    <property type="match status" value="2"/>
</dbReference>
<feature type="transmembrane region" description="Helical" evidence="11">
    <location>
        <begin position="555"/>
        <end position="576"/>
    </location>
</feature>
<sequence length="1558" mass="175620">MLSEEKDTNQPSTAVTSNAAAGLTNNDSLSEASSVVSYQGDPEDNDDERQAISHLHETVTRSITNDPNSNVLTRLSSLSQTLSHLSYAGMKSFKIDPNDFDLKRVLKFIANRNSEQGIKQKKTDIVYEDLTVIGKNSSAAIVKDVGSALFPFLVLLKQKLGREQKLDLSRMSKTREIIRGVTGYGIPGTMTMVLGRPGSGCSTYLKAIAGETQTYIRVEGDVHYDGIPRDKMVSHFKSQLIYVPELDDHFPYLTVEQTLKFAIGCKTPSIRVDNVSRGDYINTIKDLYTVLFGLDHVEKTLVGNDFVRGISGGQRKRVSIAEAMATRGTVYCYDNATRGLDASTALEFVEALRTSTNITQTTSLVTAYQASESIYELFDYVSILYTGRQIYFGSTSKAVDYFQRMGYKKNSRQTSSEFLTAVTDPLERKSLPGFETKVPSSASEFEDYWRNSPEFQEVKEKIATLRLESNPEDTTKTFNDVHVMERQKWTLPRSKYTVNYFEQLKLCCSRAFYNIINNKAYTVTQLCVAVVQSLVVGSLYYHIPSTTLGAFSRGGVIFFAILYFVIMSLAEISALFQNKPIMNKQRGYTLYHPSAELLSGQLIQLPVLVTAITLFTIVLYFLSDLKRQAGAFFTFLLLVIVAVQTVETWFIFIASLCPTLSAANGITGIMMMMMILYSSFMIQRPSMYWWFKWFSYINPVLYGFESLITSEFHGSWMQCAPSQLIPSGPSYKNLPSGSQVCAFVGAAQTSQKYGTSNNEVEGDVYLSISFEYFYSHCWRNLGILFAFIFGVLAINAVLVEFYNPIVASSDKLLFVRGGRIPSDITALTGTSEDPEKGDSNSEHKRNGSTNVAASSTSPSDGSKSNDDIEKSDTEEHLTFNDKLGSDDIFMWRHVNFTVPYEGKQRKLLDDIQGFVLPGTLTALMGESGAGKTTLLNVLSQRVDVGVVTGDFLIDGHPLDSSFERRTGYVQQQDLHIAELTVRESLLFAARLRRPMSVPDFEKVEYVEKIMRILHMEEYADSIAGQAGYGLNVEQRKKLSIATELVAKPTLLLFLDEPTSGLDSQSAWAIVQVLRQLAEAGQAILCTIHQPSATLFEQFDRLLLLKRGGQTVYFGDIGKNSHTVINYFETHGGRVCDAKENSAEYILEVIGAGATASSHDNWSDTWLQSEEYQKFSVEVDNLIASRARKEADHSEDLSELQSKYATPYIYQFREVFKRTWYQFFRDLNYIMAKLMLMVLGGLIHGFSFWSVKHTVVGMQNALFANFMAIVICAPLTNQIQARAMQSRELFEVRESKSNTFHWSTLLLSQFLVEVPYAVLFSTLYYICWYFPIQFPLNAPIAGMWWFTYCIFFQLYYISFALWVVYFAPDLPSANVISGLLFNFVIAFCGVVQPPSLMPGFWKFMWRSSPFTYFVDSMMSISLHNRPVVCSAKEMNYLDPPNGETCGEFLKPYFTTHDGYVYNPDAASNCGVCQYSNGDQYLASLGMAYSHRWRNVGLFCVYICFNVFAMLSMYYLFRVRGMSLPKINLPFSKKKSLQDKSEEKSIEKQPEEQHVAELSE</sequence>
<evidence type="ECO:0000256" key="10">
    <source>
        <dbReference type="SAM" id="MobiDB-lite"/>
    </source>
</evidence>
<feature type="region of interest" description="Disordered" evidence="10">
    <location>
        <begin position="1"/>
        <end position="47"/>
    </location>
</feature>
<dbReference type="CDD" id="cd03233">
    <property type="entry name" value="ABCG_PDR_domain1"/>
    <property type="match status" value="1"/>
</dbReference>
<feature type="transmembrane region" description="Helical" evidence="11">
    <location>
        <begin position="1494"/>
        <end position="1515"/>
    </location>
</feature>
<dbReference type="InterPro" id="IPR034003">
    <property type="entry name" value="ABCG_PDR_2"/>
</dbReference>
<keyword evidence="7" id="KW-0067">ATP-binding</keyword>
<reference evidence="13" key="1">
    <citation type="submission" date="2020-10" db="EMBL/GenBank/DDBJ databases">
        <authorList>
            <person name="Roach M.J.R."/>
        </authorList>
    </citation>
    <scope>NUCLEOTIDE SEQUENCE</scope>
    <source>
        <strain evidence="13">CBS 1945</strain>
    </source>
</reference>
<dbReference type="GO" id="GO:0005524">
    <property type="term" value="F:ATP binding"/>
    <property type="evidence" value="ECO:0007669"/>
    <property type="project" value="UniProtKB-KW"/>
</dbReference>
<name>A0A875S0P7_EENNA</name>
<feature type="transmembrane region" description="Helical" evidence="11">
    <location>
        <begin position="629"/>
        <end position="646"/>
    </location>
</feature>
<feature type="transmembrane region" description="Helical" evidence="11">
    <location>
        <begin position="602"/>
        <end position="622"/>
    </location>
</feature>
<dbReference type="FunFam" id="3.40.50.300:FF:000054">
    <property type="entry name" value="ABC multidrug transporter atrF"/>
    <property type="match status" value="1"/>
</dbReference>
<keyword evidence="3" id="KW-0813">Transport</keyword>
<keyword evidence="6" id="KW-0547">Nucleotide-binding</keyword>
<accession>A0A875S0P7</accession>
<feature type="region of interest" description="Disordered" evidence="10">
    <location>
        <begin position="1532"/>
        <end position="1558"/>
    </location>
</feature>
<proteinExistence type="inferred from homology"/>
<feature type="transmembrane region" description="Helical" evidence="11">
    <location>
        <begin position="520"/>
        <end position="543"/>
    </location>
</feature>
<evidence type="ECO:0000256" key="9">
    <source>
        <dbReference type="ARBA" id="ARBA00023136"/>
    </source>
</evidence>
<feature type="transmembrane region" description="Helical" evidence="11">
    <location>
        <begin position="652"/>
        <end position="677"/>
    </location>
</feature>
<feature type="compositionally biased region" description="Basic and acidic residues" evidence="10">
    <location>
        <begin position="1534"/>
        <end position="1558"/>
    </location>
</feature>
<dbReference type="InterPro" id="IPR017871">
    <property type="entry name" value="ABC_transporter-like_CS"/>
</dbReference>
<feature type="transmembrane region" description="Helical" evidence="11">
    <location>
        <begin position="1226"/>
        <end position="1248"/>
    </location>
</feature>
<keyword evidence="9 11" id="KW-0472">Membrane</keyword>
<feature type="transmembrane region" description="Helical" evidence="11">
    <location>
        <begin position="1299"/>
        <end position="1324"/>
    </location>
</feature>
<dbReference type="KEGG" id="bnn:FOA43_000328"/>
<keyword evidence="4 11" id="KW-0812">Transmembrane</keyword>
<dbReference type="Pfam" id="PF01061">
    <property type="entry name" value="ABC2_membrane"/>
    <property type="match status" value="2"/>
</dbReference>
<evidence type="ECO:0000256" key="7">
    <source>
        <dbReference type="ARBA" id="ARBA00022840"/>
    </source>
</evidence>
<evidence type="ECO:0000313" key="14">
    <source>
        <dbReference type="Proteomes" id="UP000662931"/>
    </source>
</evidence>
<evidence type="ECO:0000313" key="13">
    <source>
        <dbReference type="EMBL" id="QPG73024.1"/>
    </source>
</evidence>
<keyword evidence="5" id="KW-0677">Repeat</keyword>
<dbReference type="PROSITE" id="PS00211">
    <property type="entry name" value="ABC_TRANSPORTER_1"/>
    <property type="match status" value="1"/>
</dbReference>
<comment type="similarity">
    <text evidence="2">Belongs to the ABC transporter superfamily. ABCG family. PDR (TC 3.A.1.205) subfamily.</text>
</comment>
<feature type="compositionally biased region" description="Basic and acidic residues" evidence="10">
    <location>
        <begin position="863"/>
        <end position="876"/>
    </location>
</feature>
<feature type="region of interest" description="Disordered" evidence="10">
    <location>
        <begin position="825"/>
        <end position="876"/>
    </location>
</feature>
<dbReference type="Pfam" id="PF06422">
    <property type="entry name" value="PDR_CDR"/>
    <property type="match status" value="2"/>
</dbReference>
<feature type="compositionally biased region" description="Basic and acidic residues" evidence="10">
    <location>
        <begin position="833"/>
        <end position="845"/>
    </location>
</feature>
<evidence type="ECO:0000256" key="5">
    <source>
        <dbReference type="ARBA" id="ARBA00022737"/>
    </source>
</evidence>
<evidence type="ECO:0000256" key="1">
    <source>
        <dbReference type="ARBA" id="ARBA00004141"/>
    </source>
</evidence>
<evidence type="ECO:0000256" key="6">
    <source>
        <dbReference type="ARBA" id="ARBA00022741"/>
    </source>
</evidence>
<dbReference type="GeneID" id="62193729"/>
<dbReference type="Proteomes" id="UP000662931">
    <property type="component" value="Chromosome 1"/>
</dbReference>
<dbReference type="InterPro" id="IPR010929">
    <property type="entry name" value="PDR_CDR_ABC"/>
</dbReference>
<dbReference type="InterPro" id="IPR027417">
    <property type="entry name" value="P-loop_NTPase"/>
</dbReference>
<feature type="transmembrane region" description="Helical" evidence="11">
    <location>
        <begin position="781"/>
        <end position="802"/>
    </location>
</feature>
<feature type="compositionally biased region" description="Polar residues" evidence="10">
    <location>
        <begin position="9"/>
        <end position="37"/>
    </location>
</feature>
<evidence type="ECO:0000256" key="11">
    <source>
        <dbReference type="SAM" id="Phobius"/>
    </source>
</evidence>
<dbReference type="PROSITE" id="PS50893">
    <property type="entry name" value="ABC_TRANSPORTER_2"/>
    <property type="match status" value="2"/>
</dbReference>
<feature type="transmembrane region" description="Helical" evidence="11">
    <location>
        <begin position="1260"/>
        <end position="1278"/>
    </location>
</feature>
<dbReference type="InterPro" id="IPR029481">
    <property type="entry name" value="ABC_trans_N"/>
</dbReference>
<dbReference type="GO" id="GO:0016887">
    <property type="term" value="F:ATP hydrolysis activity"/>
    <property type="evidence" value="ECO:0007669"/>
    <property type="project" value="InterPro"/>
</dbReference>
<dbReference type="GO" id="GO:0016020">
    <property type="term" value="C:membrane"/>
    <property type="evidence" value="ECO:0007669"/>
    <property type="project" value="UniProtKB-SubCell"/>
</dbReference>
<dbReference type="CDD" id="cd03232">
    <property type="entry name" value="ABCG_PDR_domain2"/>
    <property type="match status" value="1"/>
</dbReference>
<dbReference type="SUPFAM" id="SSF52540">
    <property type="entry name" value="P-loop containing nucleoside triphosphate hydrolases"/>
    <property type="match status" value="2"/>
</dbReference>